<dbReference type="PANTHER" id="PTHR30569:SF0">
    <property type="entry name" value="CYTOSINE PERMEASE"/>
    <property type="match status" value="1"/>
</dbReference>
<evidence type="ECO:0000256" key="5">
    <source>
        <dbReference type="ARBA" id="ARBA00023136"/>
    </source>
</evidence>
<feature type="transmembrane region" description="Helical" evidence="6">
    <location>
        <begin position="131"/>
        <end position="155"/>
    </location>
</feature>
<evidence type="ECO:0000256" key="3">
    <source>
        <dbReference type="ARBA" id="ARBA00022692"/>
    </source>
</evidence>
<keyword evidence="4 6" id="KW-1133">Transmembrane helix</keyword>
<comment type="similarity">
    <text evidence="2">Belongs to the purine-cytosine permease (2.A.39) family.</text>
</comment>
<evidence type="ECO:0000313" key="8">
    <source>
        <dbReference type="Proteomes" id="UP001225646"/>
    </source>
</evidence>
<evidence type="ECO:0000256" key="6">
    <source>
        <dbReference type="SAM" id="Phobius"/>
    </source>
</evidence>
<feature type="transmembrane region" description="Helical" evidence="6">
    <location>
        <begin position="368"/>
        <end position="388"/>
    </location>
</feature>
<dbReference type="Pfam" id="PF02133">
    <property type="entry name" value="Transp_cyt_pur"/>
    <property type="match status" value="1"/>
</dbReference>
<feature type="transmembrane region" description="Helical" evidence="6">
    <location>
        <begin position="408"/>
        <end position="425"/>
    </location>
</feature>
<dbReference type="PANTHER" id="PTHR30569">
    <property type="entry name" value="CYTOSINE TRANSPORTER CODB"/>
    <property type="match status" value="1"/>
</dbReference>
<dbReference type="InterPro" id="IPR030191">
    <property type="entry name" value="CodB"/>
</dbReference>
<feature type="transmembrane region" description="Helical" evidence="6">
    <location>
        <begin position="335"/>
        <end position="356"/>
    </location>
</feature>
<feature type="transmembrane region" description="Helical" evidence="6">
    <location>
        <begin position="202"/>
        <end position="221"/>
    </location>
</feature>
<keyword evidence="8" id="KW-1185">Reference proteome</keyword>
<reference evidence="7 8" key="1">
    <citation type="submission" date="2023-07" db="EMBL/GenBank/DDBJ databases">
        <title>Genomic Encyclopedia of Type Strains, Phase IV (KMG-IV): sequencing the most valuable type-strain genomes for metagenomic binning, comparative biology and taxonomic classification.</title>
        <authorList>
            <person name="Goeker M."/>
        </authorList>
    </citation>
    <scope>NUCLEOTIDE SEQUENCE [LARGE SCALE GENOMIC DNA]</scope>
    <source>
        <strain evidence="7 8">DSM 19092</strain>
    </source>
</reference>
<feature type="transmembrane region" description="Helical" evidence="6">
    <location>
        <begin position="307"/>
        <end position="329"/>
    </location>
</feature>
<evidence type="ECO:0000256" key="1">
    <source>
        <dbReference type="ARBA" id="ARBA00004141"/>
    </source>
</evidence>
<evidence type="ECO:0000313" key="7">
    <source>
        <dbReference type="EMBL" id="MDQ0162859.1"/>
    </source>
</evidence>
<name>A0ABT9VPP4_9BACI</name>
<feature type="transmembrane region" description="Helical" evidence="6">
    <location>
        <begin position="90"/>
        <end position="111"/>
    </location>
</feature>
<dbReference type="InterPro" id="IPR001248">
    <property type="entry name" value="Pur-cyt_permease"/>
</dbReference>
<protein>
    <submittedName>
        <fullName evidence="7">Cytosine permease</fullName>
    </submittedName>
</protein>
<comment type="subcellular location">
    <subcellularLocation>
        <location evidence="1">Membrane</location>
        <topology evidence="1">Multi-pass membrane protein</topology>
    </subcellularLocation>
</comment>
<sequence>MQDDKKIKDFEREPVPQELRKGWLNLGAVWLGIGICLASVITGGTLGAGLTISQAIFAAIIGSLLLSIISALCSVVGAKTGLSTGLVSKFALGEYGSYAVSIVISISLFGWFGVQTQLFGASAQQILHELFGVNISVDLLSIIGGLLMTTSAVIGYKAIEKLSILAAPLMSFLLIASLWKVVHSHTWSEISIPPLAENAMPFTIAVSIVAGSFIVGSVIGPDIARYAKTPKDAVLASFFGFLIGYSFVLIIAAILAKATSQSDIVQIMLGLGWGSFAMLILILGQWTTNDNNLYSSALGFSVIFKKVPKFILTIIAGVIGTLLAALNIYDSFVPFLIFLSVLIPPIGGIYTADYFANQSKYSFEHLNTVGKVNVIGAATWIVSAFIAFCTTPSPNGFGLFTLTNAPALDAFLIAFVMQFALVKAAETRKKKLKINQQAM</sequence>
<organism evidence="7 8">
    <name type="scientific">Aeribacillus alveayuensis</name>
    <dbReference type="NCBI Taxonomy" id="279215"/>
    <lineage>
        <taxon>Bacteria</taxon>
        <taxon>Bacillati</taxon>
        <taxon>Bacillota</taxon>
        <taxon>Bacilli</taxon>
        <taxon>Bacillales</taxon>
        <taxon>Bacillaceae</taxon>
        <taxon>Aeribacillus</taxon>
    </lineage>
</organism>
<dbReference type="CDD" id="cd11484">
    <property type="entry name" value="SLC-NCS1sbd_CobB-like"/>
    <property type="match status" value="1"/>
</dbReference>
<keyword evidence="5 6" id="KW-0472">Membrane</keyword>
<feature type="transmembrane region" description="Helical" evidence="6">
    <location>
        <begin position="22"/>
        <end position="43"/>
    </location>
</feature>
<dbReference type="RefSeq" id="WP_419152143.1">
    <property type="nucleotide sequence ID" value="NZ_JAUSTR010000007.1"/>
</dbReference>
<proteinExistence type="inferred from homology"/>
<dbReference type="Gene3D" id="1.10.4160.10">
    <property type="entry name" value="Hydantoin permease"/>
    <property type="match status" value="1"/>
</dbReference>
<feature type="transmembrane region" description="Helical" evidence="6">
    <location>
        <begin position="267"/>
        <end position="286"/>
    </location>
</feature>
<keyword evidence="3 6" id="KW-0812">Transmembrane</keyword>
<accession>A0ABT9VPP4</accession>
<feature type="transmembrane region" description="Helical" evidence="6">
    <location>
        <begin position="233"/>
        <end position="255"/>
    </location>
</feature>
<comment type="caution">
    <text evidence="7">The sequence shown here is derived from an EMBL/GenBank/DDBJ whole genome shotgun (WGS) entry which is preliminary data.</text>
</comment>
<evidence type="ECO:0000256" key="4">
    <source>
        <dbReference type="ARBA" id="ARBA00022989"/>
    </source>
</evidence>
<dbReference type="Proteomes" id="UP001225646">
    <property type="component" value="Unassembled WGS sequence"/>
</dbReference>
<feature type="transmembrane region" description="Helical" evidence="6">
    <location>
        <begin position="162"/>
        <end position="182"/>
    </location>
</feature>
<gene>
    <name evidence="7" type="ORF">J2S06_001936</name>
</gene>
<dbReference type="EMBL" id="JAUSTR010000007">
    <property type="protein sequence ID" value="MDQ0162859.1"/>
    <property type="molecule type" value="Genomic_DNA"/>
</dbReference>
<evidence type="ECO:0000256" key="2">
    <source>
        <dbReference type="ARBA" id="ARBA00008974"/>
    </source>
</evidence>
<feature type="transmembrane region" description="Helical" evidence="6">
    <location>
        <begin position="55"/>
        <end position="78"/>
    </location>
</feature>